<dbReference type="SUPFAM" id="SSF143120">
    <property type="entry name" value="YefM-like"/>
    <property type="match status" value="1"/>
</dbReference>
<dbReference type="Pfam" id="PF02604">
    <property type="entry name" value="PhdYeFM_antitox"/>
    <property type="match status" value="1"/>
</dbReference>
<evidence type="ECO:0000256" key="1">
    <source>
        <dbReference type="ARBA" id="ARBA00009981"/>
    </source>
</evidence>
<accession>A0A1M6WU61</accession>
<comment type="function">
    <text evidence="2">Antitoxin component of a type II toxin-antitoxin (TA) system.</text>
</comment>
<keyword evidence="4" id="KW-1185">Reference proteome</keyword>
<dbReference type="EMBL" id="FRAW01000027">
    <property type="protein sequence ID" value="SHK97171.1"/>
    <property type="molecule type" value="Genomic_DNA"/>
</dbReference>
<organism evidence="3 4">
    <name type="scientific">Fibrobacter intestinalis</name>
    <dbReference type="NCBI Taxonomy" id="28122"/>
    <lineage>
        <taxon>Bacteria</taxon>
        <taxon>Pseudomonadati</taxon>
        <taxon>Fibrobacterota</taxon>
        <taxon>Fibrobacteria</taxon>
        <taxon>Fibrobacterales</taxon>
        <taxon>Fibrobacteraceae</taxon>
        <taxon>Fibrobacter</taxon>
    </lineage>
</organism>
<reference evidence="4" key="1">
    <citation type="submission" date="2016-11" db="EMBL/GenBank/DDBJ databases">
        <authorList>
            <person name="Varghese N."/>
            <person name="Submissions S."/>
        </authorList>
    </citation>
    <scope>NUCLEOTIDE SEQUENCE [LARGE SCALE GENOMIC DNA]</scope>
    <source>
        <strain evidence="4">UWOS</strain>
    </source>
</reference>
<comment type="similarity">
    <text evidence="1 2">Belongs to the phD/YefM antitoxin family.</text>
</comment>
<evidence type="ECO:0000313" key="4">
    <source>
        <dbReference type="Proteomes" id="UP000184275"/>
    </source>
</evidence>
<name>A0A1M6WU61_9BACT</name>
<protein>
    <recommendedName>
        <fullName evidence="2">Antitoxin</fullName>
    </recommendedName>
</protein>
<evidence type="ECO:0000256" key="2">
    <source>
        <dbReference type="RuleBase" id="RU362080"/>
    </source>
</evidence>
<gene>
    <name evidence="3" type="ORF">SAMN05720469_1275</name>
</gene>
<evidence type="ECO:0000313" key="3">
    <source>
        <dbReference type="EMBL" id="SHK97171.1"/>
    </source>
</evidence>
<dbReference type="Gene3D" id="3.40.1620.10">
    <property type="entry name" value="YefM-like domain"/>
    <property type="match status" value="1"/>
</dbReference>
<dbReference type="RefSeq" id="WP_220387063.1">
    <property type="nucleotide sequence ID" value="NZ_FRAW01000027.1"/>
</dbReference>
<proteinExistence type="inferred from homology"/>
<dbReference type="Proteomes" id="UP000184275">
    <property type="component" value="Unassembled WGS sequence"/>
</dbReference>
<dbReference type="AlphaFoldDB" id="A0A1M6WU61"/>
<sequence length="93" mass="10664">MLDVCECIKPDSYVSSNIDDAMNFVNDRREPMVITQDGKSRAVLVDVETYQDMKKAFSLLKIIQLSEKDVQSGRTEPATMVFQDLRRKYNVGK</sequence>
<dbReference type="InterPro" id="IPR006442">
    <property type="entry name" value="Antitoxin_Phd/YefM"/>
</dbReference>
<dbReference type="InterPro" id="IPR036165">
    <property type="entry name" value="YefM-like_sf"/>
</dbReference>